<evidence type="ECO:0000256" key="5">
    <source>
        <dbReference type="ARBA" id="ARBA00022679"/>
    </source>
</evidence>
<evidence type="ECO:0000256" key="8">
    <source>
        <dbReference type="PROSITE-ProRule" id="PRU00333"/>
    </source>
</evidence>
<comment type="cofactor">
    <cofactor evidence="8">
        <name>Zn(2+)</name>
        <dbReference type="ChEBI" id="CHEBI:29105"/>
    </cofactor>
</comment>
<protein>
    <submittedName>
        <fullName evidence="10">Bifunctional homocysteine S-methyltransferase/methylenetetrahydrofolate reductase</fullName>
        <ecNumber evidence="10">1.5.1.20</ecNumber>
        <ecNumber evidence="10">2.1.1.10</ecNumber>
    </submittedName>
</protein>
<dbReference type="GO" id="GO:0004489">
    <property type="term" value="F:methylenetetrahydrofolate reductase [NAD(P)H] activity"/>
    <property type="evidence" value="ECO:0007669"/>
    <property type="project" value="UniProtKB-EC"/>
</dbReference>
<dbReference type="EC" id="1.5.1.20" evidence="10"/>
<comment type="caution">
    <text evidence="10">The sequence shown here is derived from an EMBL/GenBank/DDBJ whole genome shotgun (WGS) entry which is preliminary data.</text>
</comment>
<feature type="binding site" evidence="8">
    <location>
        <position position="216"/>
    </location>
    <ligand>
        <name>Zn(2+)</name>
        <dbReference type="ChEBI" id="CHEBI:29105"/>
    </ligand>
</feature>
<dbReference type="GO" id="GO:0032259">
    <property type="term" value="P:methylation"/>
    <property type="evidence" value="ECO:0007669"/>
    <property type="project" value="UniProtKB-KW"/>
</dbReference>
<comment type="cofactor">
    <cofactor evidence="1">
        <name>FAD</name>
        <dbReference type="ChEBI" id="CHEBI:57692"/>
    </cofactor>
</comment>
<dbReference type="CDD" id="cd00537">
    <property type="entry name" value="MTHFR"/>
    <property type="match status" value="1"/>
</dbReference>
<evidence type="ECO:0000256" key="6">
    <source>
        <dbReference type="ARBA" id="ARBA00022827"/>
    </source>
</evidence>
<keyword evidence="4" id="KW-0285">Flavoprotein</keyword>
<dbReference type="SUPFAM" id="SSF82282">
    <property type="entry name" value="Homocysteine S-methyltransferase"/>
    <property type="match status" value="1"/>
</dbReference>
<sequence>MKMKDWVKGLKEHRLLGDGAFGTYYSGLQGGAAKIPEWDNLRRPDQVEQVHRAYIKAGARFLRANTFAANTRRLECGRREAGQVAAAGYRIARSAAETYRREHAQDTAENSMLLTAADIGPIPMDIHQTAEQVIEEYRYICDAFLSEGADLFLFETFADMKYIEPVILWLKEKSDAAVFVSFCVNGYGYSKYGIPASRLLEDAARMEEIDGIGFNCGIGPGHLWQVMSKLQLPEDKIITAFPNSGYPALSSGRTDFKDTRQYFGQRMNDIAELGVNLLGGCCGTNPSYIEAVGKTVDFRQTAIRQITEAPPVILEKAAVVNPLLQKMQRGEKVTAVELDPPYDANTNRIMEYANSLKTAPVDMITFADSPMGRGRVDSILMGTKVLHETGLPVMPHIACRDKNTIALRAGLLGAYVNGIRNFLVVTGDPVAGGDRGDITGVFDFNSITLMQFLKEMNQEHFREEPICYGGALNQGRKNLDAEIRRMEKKIEAGASYFLTQPIFSIEETERIRKIKKEVDTRILCGIMPLVSYRNACFIRNEVTGIQVPEQVIQAFDPGMSKEQGEETGVRIARQMMEELKDVADGYYFMLPFNRAYLAARCLHWREK</sequence>
<evidence type="ECO:0000256" key="2">
    <source>
        <dbReference type="ARBA" id="ARBA00004777"/>
    </source>
</evidence>
<dbReference type="PANTHER" id="PTHR11103">
    <property type="entry name" value="SLR1189 PROTEIN"/>
    <property type="match status" value="1"/>
</dbReference>
<feature type="binding site" evidence="8">
    <location>
        <position position="282"/>
    </location>
    <ligand>
        <name>Zn(2+)</name>
        <dbReference type="ChEBI" id="CHEBI:29105"/>
    </ligand>
</feature>
<keyword evidence="5 8" id="KW-0808">Transferase</keyword>
<dbReference type="Pfam" id="PF02574">
    <property type="entry name" value="S-methyl_trans"/>
    <property type="match status" value="1"/>
</dbReference>
<keyword evidence="8" id="KW-0479">Metal-binding</keyword>
<keyword evidence="8" id="KW-0862">Zinc</keyword>
<gene>
    <name evidence="10" type="ORF">KTH90_19315</name>
</gene>
<organism evidence="10 11">
    <name type="scientific">Diplocloster modestus</name>
    <dbReference type="NCBI Taxonomy" id="2850322"/>
    <lineage>
        <taxon>Bacteria</taxon>
        <taxon>Bacillati</taxon>
        <taxon>Bacillota</taxon>
        <taxon>Clostridia</taxon>
        <taxon>Lachnospirales</taxon>
        <taxon>Lachnospiraceae</taxon>
        <taxon>Diplocloster</taxon>
    </lineage>
</organism>
<dbReference type="Pfam" id="PF02219">
    <property type="entry name" value="MTHFR"/>
    <property type="match status" value="1"/>
</dbReference>
<dbReference type="SUPFAM" id="SSF51730">
    <property type="entry name" value="FAD-linked oxidoreductase"/>
    <property type="match status" value="1"/>
</dbReference>
<keyword evidence="6" id="KW-0274">FAD</keyword>
<evidence type="ECO:0000313" key="10">
    <source>
        <dbReference type="EMBL" id="MBU9728155.1"/>
    </source>
</evidence>
<dbReference type="Gene3D" id="3.20.20.220">
    <property type="match status" value="1"/>
</dbReference>
<accession>A0ABS6KCB7</accession>
<dbReference type="PANTHER" id="PTHR11103:SF18">
    <property type="entry name" value="SLR1189 PROTEIN"/>
    <property type="match status" value="1"/>
</dbReference>
<evidence type="ECO:0000256" key="7">
    <source>
        <dbReference type="ARBA" id="ARBA00023002"/>
    </source>
</evidence>
<dbReference type="InterPro" id="IPR003726">
    <property type="entry name" value="HCY_dom"/>
</dbReference>
<keyword evidence="7 10" id="KW-0560">Oxidoreductase</keyword>
<proteinExistence type="predicted"/>
<dbReference type="EC" id="2.1.1.10" evidence="10"/>
<keyword evidence="3 8" id="KW-0489">Methyltransferase</keyword>
<dbReference type="Gene3D" id="3.20.20.330">
    <property type="entry name" value="Homocysteine-binding-like domain"/>
    <property type="match status" value="1"/>
</dbReference>
<evidence type="ECO:0000256" key="3">
    <source>
        <dbReference type="ARBA" id="ARBA00022603"/>
    </source>
</evidence>
<reference evidence="10 11" key="1">
    <citation type="submission" date="2021-06" db="EMBL/GenBank/DDBJ databases">
        <title>Description of novel taxa of the family Lachnospiraceae.</title>
        <authorList>
            <person name="Chaplin A.V."/>
            <person name="Sokolova S.R."/>
            <person name="Pikina A.P."/>
            <person name="Korzhanova M."/>
            <person name="Belova V."/>
            <person name="Korostin D."/>
            <person name="Efimov B.A."/>
        </authorList>
    </citation>
    <scope>NUCLEOTIDE SEQUENCE [LARGE SCALE GENOMIC DNA]</scope>
    <source>
        <strain evidence="10 11">ASD4241</strain>
    </source>
</reference>
<dbReference type="PROSITE" id="PS50970">
    <property type="entry name" value="HCY"/>
    <property type="match status" value="1"/>
</dbReference>
<keyword evidence="11" id="KW-1185">Reference proteome</keyword>
<evidence type="ECO:0000313" key="11">
    <source>
        <dbReference type="Proteomes" id="UP001314681"/>
    </source>
</evidence>
<dbReference type="InterPro" id="IPR003171">
    <property type="entry name" value="Mehydrof_redctse-like"/>
</dbReference>
<feature type="binding site" evidence="8">
    <location>
        <position position="281"/>
    </location>
    <ligand>
        <name>Zn(2+)</name>
        <dbReference type="ChEBI" id="CHEBI:29105"/>
    </ligand>
</feature>
<comment type="pathway">
    <text evidence="2">One-carbon metabolism; tetrahydrofolate interconversion.</text>
</comment>
<dbReference type="Proteomes" id="UP001314681">
    <property type="component" value="Unassembled WGS sequence"/>
</dbReference>
<feature type="domain" description="Hcy-binding" evidence="9">
    <location>
        <begin position="3"/>
        <end position="296"/>
    </location>
</feature>
<evidence type="ECO:0000256" key="1">
    <source>
        <dbReference type="ARBA" id="ARBA00001974"/>
    </source>
</evidence>
<evidence type="ECO:0000259" key="9">
    <source>
        <dbReference type="PROSITE" id="PS50970"/>
    </source>
</evidence>
<dbReference type="EMBL" id="JAHQCX010000017">
    <property type="protein sequence ID" value="MBU9728155.1"/>
    <property type="molecule type" value="Genomic_DNA"/>
</dbReference>
<name>A0ABS6KCB7_9FIRM</name>
<dbReference type="InterPro" id="IPR036589">
    <property type="entry name" value="HCY_dom_sf"/>
</dbReference>
<dbReference type="InterPro" id="IPR029041">
    <property type="entry name" value="FAD-linked_oxidoreductase-like"/>
</dbReference>
<dbReference type="GO" id="GO:0008168">
    <property type="term" value="F:methyltransferase activity"/>
    <property type="evidence" value="ECO:0007669"/>
    <property type="project" value="UniProtKB-KW"/>
</dbReference>
<evidence type="ECO:0000256" key="4">
    <source>
        <dbReference type="ARBA" id="ARBA00022630"/>
    </source>
</evidence>
<dbReference type="NCBIfam" id="NF006396">
    <property type="entry name" value="PRK08645.1"/>
    <property type="match status" value="1"/>
</dbReference>